<keyword evidence="1" id="KW-0812">Transmembrane</keyword>
<sequence>MGPALVAVFRPLVGVHGLVWIFATLCAASTLMTHVLKSPADPQYRVDAAPAEVLPEAQAIEAAQAAAQAIKAAAVS</sequence>
<reference evidence="2 3" key="1">
    <citation type="submission" date="2019-03" db="EMBL/GenBank/DDBJ databases">
        <title>Comparative genomic analyses of the sweetpotato soil rot pathogen, Streptomyces ipomoeae.</title>
        <authorList>
            <person name="Ruschel Soares N."/>
            <person name="Badger J.H."/>
            <person name="Huguet-Tapia J.C."/>
            <person name="Clark C.A."/>
            <person name="Pettis G.S."/>
        </authorList>
    </citation>
    <scope>NUCLEOTIDE SEQUENCE [LARGE SCALE GENOMIC DNA]</scope>
    <source>
        <strain evidence="2 3">88-35</strain>
    </source>
</reference>
<dbReference type="Proteomes" id="UP000318720">
    <property type="component" value="Unassembled WGS sequence"/>
</dbReference>
<feature type="transmembrane region" description="Helical" evidence="1">
    <location>
        <begin position="12"/>
        <end position="36"/>
    </location>
</feature>
<keyword evidence="1" id="KW-0472">Membrane</keyword>
<evidence type="ECO:0000313" key="3">
    <source>
        <dbReference type="Proteomes" id="UP000318720"/>
    </source>
</evidence>
<proteinExistence type="predicted"/>
<protein>
    <submittedName>
        <fullName evidence="2">Uncharacterized protein</fullName>
    </submittedName>
</protein>
<evidence type="ECO:0000256" key="1">
    <source>
        <dbReference type="SAM" id="Phobius"/>
    </source>
</evidence>
<organism evidence="2 3">
    <name type="scientific">Streptomyces ipomoeae</name>
    <dbReference type="NCBI Taxonomy" id="103232"/>
    <lineage>
        <taxon>Bacteria</taxon>
        <taxon>Bacillati</taxon>
        <taxon>Actinomycetota</taxon>
        <taxon>Actinomycetes</taxon>
        <taxon>Kitasatosporales</taxon>
        <taxon>Streptomycetaceae</taxon>
        <taxon>Streptomyces</taxon>
    </lineage>
</organism>
<keyword evidence="1" id="KW-1133">Transmembrane helix</keyword>
<dbReference type="EMBL" id="SPAZ01000156">
    <property type="protein sequence ID" value="TQE33282.1"/>
    <property type="molecule type" value="Genomic_DNA"/>
</dbReference>
<gene>
    <name evidence="2" type="ORF">Sipo8835_18245</name>
</gene>
<accession>A0AAE8W344</accession>
<dbReference type="AlphaFoldDB" id="A0AAE8W344"/>
<evidence type="ECO:0000313" key="2">
    <source>
        <dbReference type="EMBL" id="TQE33282.1"/>
    </source>
</evidence>
<dbReference type="RefSeq" id="WP_009315545.1">
    <property type="nucleotide sequence ID" value="NZ_SPAY01000310.1"/>
</dbReference>
<comment type="caution">
    <text evidence="2">The sequence shown here is derived from an EMBL/GenBank/DDBJ whole genome shotgun (WGS) entry which is preliminary data.</text>
</comment>
<name>A0AAE8W344_9ACTN</name>